<dbReference type="Gene3D" id="1.10.287.70">
    <property type="match status" value="1"/>
</dbReference>
<comment type="caution">
    <text evidence="12">The sequence shown here is derived from an EMBL/GenBank/DDBJ whole genome shotgun (WGS) entry which is preliminary data.</text>
</comment>
<keyword evidence="2 9" id="KW-0813">Transport</keyword>
<feature type="transmembrane region" description="Helical" evidence="10">
    <location>
        <begin position="225"/>
        <end position="242"/>
    </location>
</feature>
<dbReference type="InterPro" id="IPR005408">
    <property type="entry name" value="2pore_dom_K_chnl_TWIK"/>
</dbReference>
<evidence type="ECO:0000256" key="9">
    <source>
        <dbReference type="RuleBase" id="RU003857"/>
    </source>
</evidence>
<evidence type="ECO:0000256" key="6">
    <source>
        <dbReference type="ARBA" id="ARBA00023065"/>
    </source>
</evidence>
<feature type="domain" description="Potassium channel" evidence="11">
    <location>
        <begin position="202"/>
        <end position="246"/>
    </location>
</feature>
<name>A0AAD9CE72_DISEL</name>
<feature type="transmembrane region" description="Helical" evidence="10">
    <location>
        <begin position="146"/>
        <end position="179"/>
    </location>
</feature>
<keyword evidence="13" id="KW-1185">Reference proteome</keyword>
<keyword evidence="7 10" id="KW-0472">Membrane</keyword>
<evidence type="ECO:0000256" key="2">
    <source>
        <dbReference type="ARBA" id="ARBA00022448"/>
    </source>
</evidence>
<evidence type="ECO:0000256" key="3">
    <source>
        <dbReference type="ARBA" id="ARBA00022692"/>
    </source>
</evidence>
<dbReference type="PRINTS" id="PR01333">
    <property type="entry name" value="2POREKCHANEL"/>
</dbReference>
<keyword evidence="5 10" id="KW-1133">Transmembrane helix</keyword>
<organism evidence="12 13">
    <name type="scientific">Dissostichus eleginoides</name>
    <name type="common">Patagonian toothfish</name>
    <name type="synonym">Dissostichus amissus</name>
    <dbReference type="NCBI Taxonomy" id="100907"/>
    <lineage>
        <taxon>Eukaryota</taxon>
        <taxon>Metazoa</taxon>
        <taxon>Chordata</taxon>
        <taxon>Craniata</taxon>
        <taxon>Vertebrata</taxon>
        <taxon>Euteleostomi</taxon>
        <taxon>Actinopterygii</taxon>
        <taxon>Neopterygii</taxon>
        <taxon>Teleostei</taxon>
        <taxon>Neoteleostei</taxon>
        <taxon>Acanthomorphata</taxon>
        <taxon>Eupercaria</taxon>
        <taxon>Perciformes</taxon>
        <taxon>Notothenioidei</taxon>
        <taxon>Nototheniidae</taxon>
        <taxon>Dissostichus</taxon>
    </lineage>
</organism>
<dbReference type="SUPFAM" id="SSF81324">
    <property type="entry name" value="Voltage-gated potassium channels"/>
    <property type="match status" value="2"/>
</dbReference>
<keyword evidence="3 9" id="KW-0812">Transmembrane</keyword>
<keyword evidence="4" id="KW-0630">Potassium</keyword>
<comment type="subcellular location">
    <subcellularLocation>
        <location evidence="1">Membrane</location>
        <topology evidence="1">Multi-pass membrane protein</topology>
    </subcellularLocation>
</comment>
<dbReference type="Proteomes" id="UP001228049">
    <property type="component" value="Unassembled WGS sequence"/>
</dbReference>
<dbReference type="GO" id="GO:0030322">
    <property type="term" value="P:stabilization of membrane potential"/>
    <property type="evidence" value="ECO:0007669"/>
    <property type="project" value="TreeGrafter"/>
</dbReference>
<dbReference type="GO" id="GO:0015271">
    <property type="term" value="F:outward rectifier potassium channel activity"/>
    <property type="evidence" value="ECO:0007669"/>
    <property type="project" value="TreeGrafter"/>
</dbReference>
<evidence type="ECO:0000256" key="4">
    <source>
        <dbReference type="ARBA" id="ARBA00022958"/>
    </source>
</evidence>
<evidence type="ECO:0000256" key="8">
    <source>
        <dbReference type="ARBA" id="ARBA00023303"/>
    </source>
</evidence>
<dbReference type="GO" id="GO:0022841">
    <property type="term" value="F:potassium ion leak channel activity"/>
    <property type="evidence" value="ECO:0007669"/>
    <property type="project" value="TreeGrafter"/>
</dbReference>
<accession>A0AAD9CE72</accession>
<dbReference type="AlphaFoldDB" id="A0AAD9CE72"/>
<feature type="transmembrane region" description="Helical" evidence="10">
    <location>
        <begin position="191"/>
        <end position="213"/>
    </location>
</feature>
<evidence type="ECO:0000259" key="11">
    <source>
        <dbReference type="Pfam" id="PF07885"/>
    </source>
</evidence>
<dbReference type="InterPro" id="IPR003280">
    <property type="entry name" value="2pore_dom_K_chnl"/>
</dbReference>
<dbReference type="PANTHER" id="PTHR11003">
    <property type="entry name" value="POTASSIUM CHANNEL, SUBFAMILY K"/>
    <property type="match status" value="1"/>
</dbReference>
<reference evidence="12" key="1">
    <citation type="submission" date="2023-04" db="EMBL/GenBank/DDBJ databases">
        <title>Chromosome-level genome of Chaenocephalus aceratus.</title>
        <authorList>
            <person name="Park H."/>
        </authorList>
    </citation>
    <scope>NUCLEOTIDE SEQUENCE</scope>
    <source>
        <strain evidence="12">DE</strain>
        <tissue evidence="12">Muscle</tissue>
    </source>
</reference>
<evidence type="ECO:0000313" key="12">
    <source>
        <dbReference type="EMBL" id="KAK1899432.1"/>
    </source>
</evidence>
<evidence type="ECO:0000256" key="5">
    <source>
        <dbReference type="ARBA" id="ARBA00022989"/>
    </source>
</evidence>
<feature type="domain" description="Potassium channel" evidence="11">
    <location>
        <begin position="128"/>
        <end position="167"/>
    </location>
</feature>
<gene>
    <name evidence="12" type="ORF">KUDE01_000223</name>
</gene>
<dbReference type="InterPro" id="IPR013099">
    <property type="entry name" value="K_chnl_dom"/>
</dbReference>
<proteinExistence type="inferred from homology"/>
<keyword evidence="6 9" id="KW-0406">Ion transport</keyword>
<feature type="transmembrane region" description="Helical" evidence="10">
    <location>
        <begin position="7"/>
        <end position="32"/>
    </location>
</feature>
<comment type="similarity">
    <text evidence="9">Belongs to the two pore domain potassium channel (TC 1.A.1.8) family.</text>
</comment>
<dbReference type="FunFam" id="1.10.287.70:FF:000360">
    <property type="entry name" value="Potassium two pore domain channel subfamily K member 6"/>
    <property type="match status" value="1"/>
</dbReference>
<evidence type="ECO:0000313" key="13">
    <source>
        <dbReference type="Proteomes" id="UP001228049"/>
    </source>
</evidence>
<protein>
    <submittedName>
        <fullName evidence="12">Potassium channel subfamily K member 1</fullName>
    </submittedName>
</protein>
<dbReference type="PRINTS" id="PR01586">
    <property type="entry name" value="TWIKCHANNEL"/>
</dbReference>
<evidence type="ECO:0000256" key="1">
    <source>
        <dbReference type="ARBA" id="ARBA00004141"/>
    </source>
</evidence>
<evidence type="ECO:0000256" key="7">
    <source>
        <dbReference type="ARBA" id="ARBA00023136"/>
    </source>
</evidence>
<sequence>MHFVGRSWLLLTGFILFYVIYLLFGALVFSSIERPMEDQMRTDLEVLKQEFLNLSCVSDAALERFLLKVLAANKYGVSVLRNASTTSNWDLASSMFFANTLVTTVVAKGSCLSGQEVVSKWQEVRGRTVGYGHTTPLSDTGKAFSILYALIGVPFTMLVLTACVQRIMFPLVLAPVGLLQRSGLEPRPATIVHFLLLLILVVMCFFVAPAAVFSTLELSWSFLDGIYFCFISLCTIGLGDFVPGTQPNQQYRSLYQVAVMGECSC</sequence>
<dbReference type="Pfam" id="PF07885">
    <property type="entry name" value="Ion_trans_2"/>
    <property type="match status" value="2"/>
</dbReference>
<dbReference type="GO" id="GO:0005886">
    <property type="term" value="C:plasma membrane"/>
    <property type="evidence" value="ECO:0007669"/>
    <property type="project" value="TreeGrafter"/>
</dbReference>
<dbReference type="EMBL" id="JASDAP010000007">
    <property type="protein sequence ID" value="KAK1899432.1"/>
    <property type="molecule type" value="Genomic_DNA"/>
</dbReference>
<evidence type="ECO:0000256" key="10">
    <source>
        <dbReference type="SAM" id="Phobius"/>
    </source>
</evidence>
<keyword evidence="8 9" id="KW-0407">Ion channel</keyword>
<dbReference type="PANTHER" id="PTHR11003:SF28">
    <property type="entry name" value="POTASSIUM CHANNEL SUBFAMILY K MEMBER 6"/>
    <property type="match status" value="1"/>
</dbReference>